<sequence>MRKLFIILFYSFSLTTFGQEAQCSNFKTGSFKYTSPLYADWSISRTDSTQIETNSRTGLVIHSRVRWLSDCSFTLTCLKVSQKHLQHAVGKIFQINITETSERAYTCISKRNEVQKEDLELQVLKVD</sequence>
<gene>
    <name evidence="1" type="ORF">ACFSR8_08265</name>
</gene>
<name>A0ABW5TAD8_9FLAO</name>
<protein>
    <submittedName>
        <fullName evidence="1">Uncharacterized protein</fullName>
    </submittedName>
</protein>
<accession>A0ABW5TAD8</accession>
<organism evidence="1 2">
    <name type="scientific">Hyunsoonleella rubra</name>
    <dbReference type="NCBI Taxonomy" id="1737062"/>
    <lineage>
        <taxon>Bacteria</taxon>
        <taxon>Pseudomonadati</taxon>
        <taxon>Bacteroidota</taxon>
        <taxon>Flavobacteriia</taxon>
        <taxon>Flavobacteriales</taxon>
        <taxon>Flavobacteriaceae</taxon>
    </lineage>
</organism>
<reference evidence="2" key="1">
    <citation type="journal article" date="2019" name="Int. J. Syst. Evol. Microbiol.">
        <title>The Global Catalogue of Microorganisms (GCM) 10K type strain sequencing project: providing services to taxonomists for standard genome sequencing and annotation.</title>
        <authorList>
            <consortium name="The Broad Institute Genomics Platform"/>
            <consortium name="The Broad Institute Genome Sequencing Center for Infectious Disease"/>
            <person name="Wu L."/>
            <person name="Ma J."/>
        </authorList>
    </citation>
    <scope>NUCLEOTIDE SEQUENCE [LARGE SCALE GENOMIC DNA]</scope>
    <source>
        <strain evidence="2">KCTC 42398</strain>
    </source>
</reference>
<proteinExistence type="predicted"/>
<dbReference type="EMBL" id="JBHULY010000016">
    <property type="protein sequence ID" value="MFD2726206.1"/>
    <property type="molecule type" value="Genomic_DNA"/>
</dbReference>
<keyword evidence="2" id="KW-1185">Reference proteome</keyword>
<evidence type="ECO:0000313" key="1">
    <source>
        <dbReference type="EMBL" id="MFD2726206.1"/>
    </source>
</evidence>
<dbReference type="Proteomes" id="UP001597476">
    <property type="component" value="Unassembled WGS sequence"/>
</dbReference>
<comment type="caution">
    <text evidence="1">The sequence shown here is derived from an EMBL/GenBank/DDBJ whole genome shotgun (WGS) entry which is preliminary data.</text>
</comment>
<dbReference type="RefSeq" id="WP_380290922.1">
    <property type="nucleotide sequence ID" value="NZ_JBHULY010000016.1"/>
</dbReference>
<evidence type="ECO:0000313" key="2">
    <source>
        <dbReference type="Proteomes" id="UP001597476"/>
    </source>
</evidence>